<dbReference type="InterPro" id="IPR037682">
    <property type="entry name" value="TonB_C"/>
</dbReference>
<evidence type="ECO:0000313" key="3">
    <source>
        <dbReference type="EMBL" id="PKW28555.1"/>
    </source>
</evidence>
<dbReference type="Pfam" id="PF03544">
    <property type="entry name" value="TonB_C"/>
    <property type="match status" value="1"/>
</dbReference>
<name>A0A497UY40_9FLAO</name>
<accession>A0A497UY40</accession>
<keyword evidence="1" id="KW-0732">Signal</keyword>
<evidence type="ECO:0000313" key="6">
    <source>
        <dbReference type="Proteomes" id="UP000275027"/>
    </source>
</evidence>
<keyword evidence="5" id="KW-1185">Reference proteome</keyword>
<feature type="signal peptide" evidence="1">
    <location>
        <begin position="1"/>
        <end position="21"/>
    </location>
</feature>
<dbReference type="SUPFAM" id="SSF74653">
    <property type="entry name" value="TolA/TonB C-terminal domain"/>
    <property type="match status" value="1"/>
</dbReference>
<dbReference type="AlphaFoldDB" id="A0A497UY40"/>
<dbReference type="EMBL" id="PJND01000007">
    <property type="protein sequence ID" value="PKW28555.1"/>
    <property type="molecule type" value="Genomic_DNA"/>
</dbReference>
<organism evidence="4 6">
    <name type="scientific">Flavobacterium lindanitolerans</name>
    <dbReference type="NCBI Taxonomy" id="428988"/>
    <lineage>
        <taxon>Bacteria</taxon>
        <taxon>Pseudomonadati</taxon>
        <taxon>Bacteroidota</taxon>
        <taxon>Flavobacteriia</taxon>
        <taxon>Flavobacteriales</taxon>
        <taxon>Flavobacteriaceae</taxon>
        <taxon>Flavobacterium</taxon>
    </lineage>
</organism>
<reference evidence="3 5" key="1">
    <citation type="submission" date="2017-12" db="EMBL/GenBank/DDBJ databases">
        <title>Genomic Encyclopedia of Type Strains, Phase III (KMG-III): the genomes of soil and plant-associated and newly described type strains.</title>
        <authorList>
            <person name="Whitman W."/>
        </authorList>
    </citation>
    <scope>NUCLEOTIDE SEQUENCE [LARGE SCALE GENOMIC DNA]</scope>
    <source>
        <strain evidence="3 5">IP-10</strain>
    </source>
</reference>
<sequence>MLKKFLFSVVFSMAFTMACIAQQTETVQNPTSVAENAVAVFPKFQGGDHKLSLSKYAMKHYVIPNGFQGKGVLIVDFTIDTKGKVKNIRVINDLGYGSAESAIKLLKKMPRWTPAYNAKGEPIEFINQLKITMSNLSQPIQH</sequence>
<evidence type="ECO:0000256" key="1">
    <source>
        <dbReference type="SAM" id="SignalP"/>
    </source>
</evidence>
<reference evidence="4 6" key="2">
    <citation type="submission" date="2018-10" db="EMBL/GenBank/DDBJ databases">
        <title>Genomic Encyclopedia of Archaeal and Bacterial Type Strains, Phase II (KMG-II): from individual species to whole genera.</title>
        <authorList>
            <person name="Goeker M."/>
        </authorList>
    </citation>
    <scope>NUCLEOTIDE SEQUENCE [LARGE SCALE GENOMIC DNA]</scope>
    <source>
        <strain evidence="4 6">DSM 21886</strain>
    </source>
</reference>
<evidence type="ECO:0000313" key="5">
    <source>
        <dbReference type="Proteomes" id="UP000233767"/>
    </source>
</evidence>
<protein>
    <submittedName>
        <fullName evidence="4">Protein TonB</fullName>
    </submittedName>
</protein>
<gene>
    <name evidence="3" type="ORF">B0G92_0177</name>
    <name evidence="4" type="ORF">CLV50_1327</name>
</gene>
<evidence type="ECO:0000313" key="4">
    <source>
        <dbReference type="EMBL" id="RLJ35940.1"/>
    </source>
</evidence>
<feature type="chain" id="PRO_5019773306" evidence="1">
    <location>
        <begin position="22"/>
        <end position="142"/>
    </location>
</feature>
<feature type="domain" description="TonB C-terminal" evidence="2">
    <location>
        <begin position="70"/>
        <end position="131"/>
    </location>
</feature>
<dbReference type="Proteomes" id="UP000233767">
    <property type="component" value="Unassembled WGS sequence"/>
</dbReference>
<dbReference type="Proteomes" id="UP000275027">
    <property type="component" value="Unassembled WGS sequence"/>
</dbReference>
<dbReference type="Gene3D" id="3.30.1150.10">
    <property type="match status" value="1"/>
</dbReference>
<proteinExistence type="predicted"/>
<dbReference type="GO" id="GO:0055085">
    <property type="term" value="P:transmembrane transport"/>
    <property type="evidence" value="ECO:0007669"/>
    <property type="project" value="InterPro"/>
</dbReference>
<dbReference type="PROSITE" id="PS51257">
    <property type="entry name" value="PROKAR_LIPOPROTEIN"/>
    <property type="match status" value="1"/>
</dbReference>
<dbReference type="EMBL" id="RCCB01000010">
    <property type="protein sequence ID" value="RLJ35940.1"/>
    <property type="molecule type" value="Genomic_DNA"/>
</dbReference>
<comment type="caution">
    <text evidence="4">The sequence shown here is derived from an EMBL/GenBank/DDBJ whole genome shotgun (WGS) entry which is preliminary data.</text>
</comment>
<evidence type="ECO:0000259" key="2">
    <source>
        <dbReference type="Pfam" id="PF03544"/>
    </source>
</evidence>
<dbReference type="RefSeq" id="WP_101470754.1">
    <property type="nucleotide sequence ID" value="NZ_PJND01000007.1"/>
</dbReference>